<dbReference type="GO" id="GO:0004222">
    <property type="term" value="F:metalloendopeptidase activity"/>
    <property type="evidence" value="ECO:0007669"/>
    <property type="project" value="InterPro"/>
</dbReference>
<dbReference type="GO" id="GO:0031012">
    <property type="term" value="C:extracellular matrix"/>
    <property type="evidence" value="ECO:0007669"/>
    <property type="project" value="InterPro"/>
</dbReference>
<dbReference type="AlphaFoldDB" id="A0A1F4ZDT9"/>
<gene>
    <name evidence="7" type="ORF">A2989_05445</name>
</gene>
<dbReference type="GO" id="GO:0006508">
    <property type="term" value="P:proteolysis"/>
    <property type="evidence" value="ECO:0007669"/>
    <property type="project" value="UniProtKB-KW"/>
</dbReference>
<evidence type="ECO:0000256" key="4">
    <source>
        <dbReference type="ARBA" id="ARBA00022833"/>
    </source>
</evidence>
<dbReference type="SUPFAM" id="SSF55486">
    <property type="entry name" value="Metalloproteases ('zincins'), catalytic domain"/>
    <property type="match status" value="1"/>
</dbReference>
<name>A0A1F4ZDT9_9BACT</name>
<evidence type="ECO:0000256" key="5">
    <source>
        <dbReference type="SAM" id="SignalP"/>
    </source>
</evidence>
<accession>A0A1F4ZDT9</accession>
<sequence length="247" mass="26999">MRKALGFLLAGLMMVPAVAAYGPDDLPEQAGDYPVPGRSDMRMRVFVYEPRAGRPGVVVDKSLACVDPDQNDLVAPAGWKLPVGNWRYKLNVGSVPSSVGGSNLGTIVKDSFGPWQSAISNQVNFVYDGETGVSRSALDWQNVITWGRTQGSALAVTYVRYYTATGLVADVDTVMNKKFTWSLSQCGLSNSYDAQNIMIHELGHWMGLDDEYTDNFLDNTMFGYGSRGETKKNTLEAGDENGVRAIY</sequence>
<feature type="domain" description="Peptidase M10 metallopeptidase" evidence="6">
    <location>
        <begin position="169"/>
        <end position="247"/>
    </location>
</feature>
<keyword evidence="4" id="KW-0862">Zinc</keyword>
<organism evidence="7 8">
    <name type="scientific">Candidatus Amesbacteria bacterium RIFCSPLOWO2_01_FULL_48_25</name>
    <dbReference type="NCBI Taxonomy" id="1797259"/>
    <lineage>
        <taxon>Bacteria</taxon>
        <taxon>Candidatus Amesiibacteriota</taxon>
    </lineage>
</organism>
<protein>
    <recommendedName>
        <fullName evidence="6">Peptidase M10 metallopeptidase domain-containing protein</fullName>
    </recommendedName>
</protein>
<evidence type="ECO:0000313" key="7">
    <source>
        <dbReference type="EMBL" id="OGD04442.1"/>
    </source>
</evidence>
<dbReference type="Proteomes" id="UP000177080">
    <property type="component" value="Unassembled WGS sequence"/>
</dbReference>
<keyword evidence="3" id="KW-0378">Hydrolase</keyword>
<evidence type="ECO:0000256" key="2">
    <source>
        <dbReference type="ARBA" id="ARBA00022723"/>
    </source>
</evidence>
<evidence type="ECO:0000256" key="1">
    <source>
        <dbReference type="ARBA" id="ARBA00022670"/>
    </source>
</evidence>
<proteinExistence type="predicted"/>
<dbReference type="Pfam" id="PF00413">
    <property type="entry name" value="Peptidase_M10"/>
    <property type="match status" value="1"/>
</dbReference>
<keyword evidence="5" id="KW-0732">Signal</keyword>
<evidence type="ECO:0000256" key="3">
    <source>
        <dbReference type="ARBA" id="ARBA00022801"/>
    </source>
</evidence>
<dbReference type="InterPro" id="IPR001818">
    <property type="entry name" value="Pept_M10_metallopeptidase"/>
</dbReference>
<dbReference type="GO" id="GO:0008270">
    <property type="term" value="F:zinc ion binding"/>
    <property type="evidence" value="ECO:0007669"/>
    <property type="project" value="InterPro"/>
</dbReference>
<keyword evidence="2" id="KW-0479">Metal-binding</keyword>
<dbReference type="STRING" id="1797259.A2989_05445"/>
<keyword evidence="1" id="KW-0645">Protease</keyword>
<evidence type="ECO:0000313" key="8">
    <source>
        <dbReference type="Proteomes" id="UP000177080"/>
    </source>
</evidence>
<feature type="signal peptide" evidence="5">
    <location>
        <begin position="1"/>
        <end position="19"/>
    </location>
</feature>
<evidence type="ECO:0000259" key="6">
    <source>
        <dbReference type="Pfam" id="PF00413"/>
    </source>
</evidence>
<dbReference type="EMBL" id="MEXN01000001">
    <property type="protein sequence ID" value="OGD04442.1"/>
    <property type="molecule type" value="Genomic_DNA"/>
</dbReference>
<dbReference type="InterPro" id="IPR024079">
    <property type="entry name" value="MetalloPept_cat_dom_sf"/>
</dbReference>
<reference evidence="7 8" key="1">
    <citation type="journal article" date="2016" name="Nat. Commun.">
        <title>Thousands of microbial genomes shed light on interconnected biogeochemical processes in an aquifer system.</title>
        <authorList>
            <person name="Anantharaman K."/>
            <person name="Brown C.T."/>
            <person name="Hug L.A."/>
            <person name="Sharon I."/>
            <person name="Castelle C.J."/>
            <person name="Probst A.J."/>
            <person name="Thomas B.C."/>
            <person name="Singh A."/>
            <person name="Wilkins M.J."/>
            <person name="Karaoz U."/>
            <person name="Brodie E.L."/>
            <person name="Williams K.H."/>
            <person name="Hubbard S.S."/>
            <person name="Banfield J.F."/>
        </authorList>
    </citation>
    <scope>NUCLEOTIDE SEQUENCE [LARGE SCALE GENOMIC DNA]</scope>
</reference>
<dbReference type="Gene3D" id="3.40.390.10">
    <property type="entry name" value="Collagenase (Catalytic Domain)"/>
    <property type="match status" value="1"/>
</dbReference>
<comment type="caution">
    <text evidence="7">The sequence shown here is derived from an EMBL/GenBank/DDBJ whole genome shotgun (WGS) entry which is preliminary data.</text>
</comment>
<feature type="chain" id="PRO_5009516016" description="Peptidase M10 metallopeptidase domain-containing protein" evidence="5">
    <location>
        <begin position="20"/>
        <end position="247"/>
    </location>
</feature>